<evidence type="ECO:0000313" key="3">
    <source>
        <dbReference type="EMBL" id="CAK0902640.1"/>
    </source>
</evidence>
<feature type="compositionally biased region" description="Low complexity" evidence="1">
    <location>
        <begin position="58"/>
        <end position="74"/>
    </location>
</feature>
<feature type="chain" id="PRO_5045941173" evidence="2">
    <location>
        <begin position="29"/>
        <end position="194"/>
    </location>
</feature>
<dbReference type="EMBL" id="CAUYUJ010021101">
    <property type="protein sequence ID" value="CAK0902640.1"/>
    <property type="molecule type" value="Genomic_DNA"/>
</dbReference>
<keyword evidence="2" id="KW-0732">Signal</keyword>
<evidence type="ECO:0000256" key="1">
    <source>
        <dbReference type="SAM" id="MobiDB-lite"/>
    </source>
</evidence>
<feature type="signal peptide" evidence="2">
    <location>
        <begin position="1"/>
        <end position="28"/>
    </location>
</feature>
<comment type="caution">
    <text evidence="3">The sequence shown here is derived from an EMBL/GenBank/DDBJ whole genome shotgun (WGS) entry which is preliminary data.</text>
</comment>
<feature type="region of interest" description="Disordered" evidence="1">
    <location>
        <begin position="153"/>
        <end position="172"/>
    </location>
</feature>
<keyword evidence="4" id="KW-1185">Reference proteome</keyword>
<evidence type="ECO:0000313" key="4">
    <source>
        <dbReference type="Proteomes" id="UP001189429"/>
    </source>
</evidence>
<dbReference type="Proteomes" id="UP001189429">
    <property type="component" value="Unassembled WGS sequence"/>
</dbReference>
<accession>A0ABN9XRN1</accession>
<protein>
    <submittedName>
        <fullName evidence="3">Uncharacterized protein</fullName>
    </submittedName>
</protein>
<evidence type="ECO:0000256" key="2">
    <source>
        <dbReference type="SAM" id="SignalP"/>
    </source>
</evidence>
<gene>
    <name evidence="3" type="ORF">PCOR1329_LOCUS79209</name>
</gene>
<name>A0ABN9XRN1_9DINO</name>
<feature type="region of interest" description="Disordered" evidence="1">
    <location>
        <begin position="55"/>
        <end position="118"/>
    </location>
</feature>
<feature type="compositionally biased region" description="Low complexity" evidence="1">
    <location>
        <begin position="86"/>
        <end position="115"/>
    </location>
</feature>
<proteinExistence type="predicted"/>
<sequence length="194" mass="17608">MPLLAASAARLAPLVSLLAACGCAPCGGTELSRGQEACRRDELLESHVSLLQRGHGVAAPAAPAGPAAPRAPLASRPQTAAPPPAGASAAPPALPSAPAGASSAPGAGASAPSGAPSGGGGLAELVRAVAAIAAEATALAGEGAVAGLPGATAERPAGAAAPAVPSASEDESLATPALLGGALGAVIGTAAGAG</sequence>
<organism evidence="3 4">
    <name type="scientific">Prorocentrum cordatum</name>
    <dbReference type="NCBI Taxonomy" id="2364126"/>
    <lineage>
        <taxon>Eukaryota</taxon>
        <taxon>Sar</taxon>
        <taxon>Alveolata</taxon>
        <taxon>Dinophyceae</taxon>
        <taxon>Prorocentrales</taxon>
        <taxon>Prorocentraceae</taxon>
        <taxon>Prorocentrum</taxon>
    </lineage>
</organism>
<reference evidence="3" key="1">
    <citation type="submission" date="2023-10" db="EMBL/GenBank/DDBJ databases">
        <authorList>
            <person name="Chen Y."/>
            <person name="Shah S."/>
            <person name="Dougan E. K."/>
            <person name="Thang M."/>
            <person name="Chan C."/>
        </authorList>
    </citation>
    <scope>NUCLEOTIDE SEQUENCE [LARGE SCALE GENOMIC DNA]</scope>
</reference>